<comment type="caution">
    <text evidence="2">The sequence shown here is derived from an EMBL/GenBank/DDBJ whole genome shotgun (WGS) entry which is preliminary data.</text>
</comment>
<evidence type="ECO:0000313" key="3">
    <source>
        <dbReference type="Proteomes" id="UP000299102"/>
    </source>
</evidence>
<organism evidence="2 3">
    <name type="scientific">Eumeta variegata</name>
    <name type="common">Bagworm moth</name>
    <name type="synonym">Eumeta japonica</name>
    <dbReference type="NCBI Taxonomy" id="151549"/>
    <lineage>
        <taxon>Eukaryota</taxon>
        <taxon>Metazoa</taxon>
        <taxon>Ecdysozoa</taxon>
        <taxon>Arthropoda</taxon>
        <taxon>Hexapoda</taxon>
        <taxon>Insecta</taxon>
        <taxon>Pterygota</taxon>
        <taxon>Neoptera</taxon>
        <taxon>Endopterygota</taxon>
        <taxon>Lepidoptera</taxon>
        <taxon>Glossata</taxon>
        <taxon>Ditrysia</taxon>
        <taxon>Tineoidea</taxon>
        <taxon>Psychidae</taxon>
        <taxon>Oiketicinae</taxon>
        <taxon>Eumeta</taxon>
    </lineage>
</organism>
<protein>
    <submittedName>
        <fullName evidence="2">Uncharacterized protein</fullName>
    </submittedName>
</protein>
<dbReference type="EMBL" id="BGZK01000503">
    <property type="protein sequence ID" value="GBP47518.1"/>
    <property type="molecule type" value="Genomic_DNA"/>
</dbReference>
<sequence length="90" mass="9973">MTRNKRPISVRFTNKAHRPRGAQPAPLSATAAPPAAELITNAGPSSDICEINSSHGPARCEKNRIVWSSMYTPLLWPFASRSRMHICLFE</sequence>
<accession>A0A4C1W828</accession>
<feature type="compositionally biased region" description="Low complexity" evidence="1">
    <location>
        <begin position="22"/>
        <end position="34"/>
    </location>
</feature>
<evidence type="ECO:0000256" key="1">
    <source>
        <dbReference type="SAM" id="MobiDB-lite"/>
    </source>
</evidence>
<proteinExistence type="predicted"/>
<reference evidence="2 3" key="1">
    <citation type="journal article" date="2019" name="Commun. Biol.">
        <title>The bagworm genome reveals a unique fibroin gene that provides high tensile strength.</title>
        <authorList>
            <person name="Kono N."/>
            <person name="Nakamura H."/>
            <person name="Ohtoshi R."/>
            <person name="Tomita M."/>
            <person name="Numata K."/>
            <person name="Arakawa K."/>
        </authorList>
    </citation>
    <scope>NUCLEOTIDE SEQUENCE [LARGE SCALE GENOMIC DNA]</scope>
</reference>
<feature type="compositionally biased region" description="Basic residues" evidence="1">
    <location>
        <begin position="1"/>
        <end position="20"/>
    </location>
</feature>
<feature type="region of interest" description="Disordered" evidence="1">
    <location>
        <begin position="1"/>
        <end position="34"/>
    </location>
</feature>
<evidence type="ECO:0000313" key="2">
    <source>
        <dbReference type="EMBL" id="GBP47518.1"/>
    </source>
</evidence>
<gene>
    <name evidence="2" type="ORF">EVAR_30606_1</name>
</gene>
<name>A0A4C1W828_EUMVA</name>
<keyword evidence="3" id="KW-1185">Reference proteome</keyword>
<dbReference type="Proteomes" id="UP000299102">
    <property type="component" value="Unassembled WGS sequence"/>
</dbReference>
<dbReference type="AlphaFoldDB" id="A0A4C1W828"/>